<reference evidence="11 12" key="1">
    <citation type="submission" date="2017-07" db="EMBL/GenBank/DDBJ databases">
        <title>Leptospira spp. isolated from tropical soils.</title>
        <authorList>
            <person name="Thibeaux R."/>
            <person name="Iraola G."/>
            <person name="Ferres I."/>
            <person name="Bierque E."/>
            <person name="Girault D."/>
            <person name="Soupe-Gilbert M.-E."/>
            <person name="Picardeau M."/>
            <person name="Goarant C."/>
        </authorList>
    </citation>
    <scope>NUCLEOTIDE SEQUENCE [LARGE SCALE GENOMIC DNA]</scope>
    <source>
        <strain evidence="10 12">FH1-B-B1</strain>
        <strain evidence="9 11">FH1-B-C1</strain>
    </source>
</reference>
<dbReference type="GO" id="GO:0032993">
    <property type="term" value="C:protein-DNA complex"/>
    <property type="evidence" value="ECO:0007669"/>
    <property type="project" value="TreeGrafter"/>
</dbReference>
<dbReference type="SMART" id="SM00448">
    <property type="entry name" value="REC"/>
    <property type="match status" value="1"/>
</dbReference>
<dbReference type="InterPro" id="IPR011006">
    <property type="entry name" value="CheY-like_superfamily"/>
</dbReference>
<evidence type="ECO:0000256" key="3">
    <source>
        <dbReference type="ARBA" id="ARBA00023015"/>
    </source>
</evidence>
<dbReference type="PROSITE" id="PS50110">
    <property type="entry name" value="RESPONSE_REGULATORY"/>
    <property type="match status" value="1"/>
</dbReference>
<dbReference type="Proteomes" id="UP000231990">
    <property type="component" value="Unassembled WGS sequence"/>
</dbReference>
<dbReference type="EMBL" id="NPDZ01000014">
    <property type="protein sequence ID" value="PJZ72008.1"/>
    <property type="molecule type" value="Genomic_DNA"/>
</dbReference>
<evidence type="ECO:0000256" key="1">
    <source>
        <dbReference type="ARBA" id="ARBA00022553"/>
    </source>
</evidence>
<evidence type="ECO:0000313" key="9">
    <source>
        <dbReference type="EMBL" id="PJZ69493.1"/>
    </source>
</evidence>
<evidence type="ECO:0000313" key="10">
    <source>
        <dbReference type="EMBL" id="PJZ72008.1"/>
    </source>
</evidence>
<dbReference type="SUPFAM" id="SSF55785">
    <property type="entry name" value="PYP-like sensor domain (PAS domain)"/>
    <property type="match status" value="1"/>
</dbReference>
<dbReference type="InterPro" id="IPR000014">
    <property type="entry name" value="PAS"/>
</dbReference>
<dbReference type="PROSITE" id="PS50112">
    <property type="entry name" value="PAS"/>
    <property type="match status" value="1"/>
</dbReference>
<dbReference type="OrthoDB" id="5343928at2"/>
<evidence type="ECO:0000256" key="2">
    <source>
        <dbReference type="ARBA" id="ARBA00023012"/>
    </source>
</evidence>
<dbReference type="GO" id="GO:0000156">
    <property type="term" value="F:phosphorelay response regulator activity"/>
    <property type="evidence" value="ECO:0007669"/>
    <property type="project" value="TreeGrafter"/>
</dbReference>
<dbReference type="GO" id="GO:0006355">
    <property type="term" value="P:regulation of DNA-templated transcription"/>
    <property type="evidence" value="ECO:0007669"/>
    <property type="project" value="InterPro"/>
</dbReference>
<dbReference type="CDD" id="cd00130">
    <property type="entry name" value="PAS"/>
    <property type="match status" value="1"/>
</dbReference>
<dbReference type="Gene3D" id="3.30.450.20">
    <property type="entry name" value="PAS domain"/>
    <property type="match status" value="1"/>
</dbReference>
<dbReference type="Gene3D" id="3.40.50.2300">
    <property type="match status" value="1"/>
</dbReference>
<evidence type="ECO:0000313" key="12">
    <source>
        <dbReference type="Proteomes" id="UP000231990"/>
    </source>
</evidence>
<dbReference type="EMBL" id="NPDY01000009">
    <property type="protein sequence ID" value="PJZ69493.1"/>
    <property type="molecule type" value="Genomic_DNA"/>
</dbReference>
<feature type="modified residue" description="4-aspartylphosphate" evidence="6">
    <location>
        <position position="55"/>
    </location>
</feature>
<dbReference type="PANTHER" id="PTHR48111:SF1">
    <property type="entry name" value="TWO-COMPONENT RESPONSE REGULATOR ORR33"/>
    <property type="match status" value="1"/>
</dbReference>
<evidence type="ECO:0000259" key="7">
    <source>
        <dbReference type="PROSITE" id="PS50110"/>
    </source>
</evidence>
<dbReference type="RefSeq" id="WP_100714055.1">
    <property type="nucleotide sequence ID" value="NZ_NPDY01000009.1"/>
</dbReference>
<sequence>MVTTKIMIVEDEGLVAQDLKRRLSKMGYSTFHVVNTGESAVKQSRIFQPDLILMDIILAQGFMDGIDAAKQIREFLDTPIIFLTASSDTRTLVRAKATEPDGYILKPFQTRELQITIELTLYKHESEKETRRKDKWLRTALDSLSEGVIASDTSGNICFMNGVAQQFTGWKEMEACGKPMAEIVRFARPFFREPNETNSENGLESMNEIYSEGLVLSKDGNITKVFAKNEPVLSTNGVRLGSILVLRDS</sequence>
<dbReference type="PANTHER" id="PTHR48111">
    <property type="entry name" value="REGULATOR OF RPOS"/>
    <property type="match status" value="1"/>
</dbReference>
<keyword evidence="2" id="KW-0902">Two-component regulatory system</keyword>
<keyword evidence="5" id="KW-0804">Transcription</keyword>
<dbReference type="SUPFAM" id="SSF52172">
    <property type="entry name" value="CheY-like"/>
    <property type="match status" value="1"/>
</dbReference>
<dbReference type="AlphaFoldDB" id="A0A2M9ZIX6"/>
<dbReference type="NCBIfam" id="TIGR00229">
    <property type="entry name" value="sensory_box"/>
    <property type="match status" value="1"/>
</dbReference>
<dbReference type="InterPro" id="IPR039420">
    <property type="entry name" value="WalR-like"/>
</dbReference>
<gene>
    <name evidence="9" type="ORF">CH360_10830</name>
    <name evidence="10" type="ORF">CH373_16230</name>
</gene>
<comment type="caution">
    <text evidence="10">The sequence shown here is derived from an EMBL/GenBank/DDBJ whole genome shotgun (WGS) entry which is preliminary data.</text>
</comment>
<evidence type="ECO:0000256" key="4">
    <source>
        <dbReference type="ARBA" id="ARBA00023125"/>
    </source>
</evidence>
<evidence type="ECO:0000256" key="6">
    <source>
        <dbReference type="PROSITE-ProRule" id="PRU00169"/>
    </source>
</evidence>
<name>A0A2M9ZIX6_9LEPT</name>
<evidence type="ECO:0008006" key="13">
    <source>
        <dbReference type="Google" id="ProtNLM"/>
    </source>
</evidence>
<proteinExistence type="predicted"/>
<dbReference type="CDD" id="cd17534">
    <property type="entry name" value="REC_DC-like"/>
    <property type="match status" value="1"/>
</dbReference>
<dbReference type="SMART" id="SM00091">
    <property type="entry name" value="PAS"/>
    <property type="match status" value="1"/>
</dbReference>
<evidence type="ECO:0000256" key="5">
    <source>
        <dbReference type="ARBA" id="ARBA00023163"/>
    </source>
</evidence>
<keyword evidence="1 6" id="KW-0597">Phosphoprotein</keyword>
<dbReference type="GO" id="GO:0000976">
    <property type="term" value="F:transcription cis-regulatory region binding"/>
    <property type="evidence" value="ECO:0007669"/>
    <property type="project" value="TreeGrafter"/>
</dbReference>
<feature type="domain" description="Response regulatory" evidence="7">
    <location>
        <begin position="5"/>
        <end position="121"/>
    </location>
</feature>
<evidence type="ECO:0000259" key="8">
    <source>
        <dbReference type="PROSITE" id="PS50112"/>
    </source>
</evidence>
<feature type="domain" description="PAS" evidence="8">
    <location>
        <begin position="133"/>
        <end position="189"/>
    </location>
</feature>
<dbReference type="InterPro" id="IPR035965">
    <property type="entry name" value="PAS-like_dom_sf"/>
</dbReference>
<keyword evidence="3" id="KW-0805">Transcription regulation</keyword>
<accession>A0A2M9ZIX6</accession>
<dbReference type="InterPro" id="IPR001789">
    <property type="entry name" value="Sig_transdc_resp-reg_receiver"/>
</dbReference>
<keyword evidence="11" id="KW-1185">Reference proteome</keyword>
<dbReference type="Pfam" id="PF00989">
    <property type="entry name" value="PAS"/>
    <property type="match status" value="1"/>
</dbReference>
<organism evidence="10 12">
    <name type="scientific">Leptospira perolatii</name>
    <dbReference type="NCBI Taxonomy" id="2023191"/>
    <lineage>
        <taxon>Bacteria</taxon>
        <taxon>Pseudomonadati</taxon>
        <taxon>Spirochaetota</taxon>
        <taxon>Spirochaetia</taxon>
        <taxon>Leptospirales</taxon>
        <taxon>Leptospiraceae</taxon>
        <taxon>Leptospira</taxon>
    </lineage>
</organism>
<dbReference type="Proteomes" id="UP000231962">
    <property type="component" value="Unassembled WGS sequence"/>
</dbReference>
<protein>
    <recommendedName>
        <fullName evidence="13">Histidine kinase</fullName>
    </recommendedName>
</protein>
<dbReference type="GO" id="GO:0005829">
    <property type="term" value="C:cytosol"/>
    <property type="evidence" value="ECO:0007669"/>
    <property type="project" value="TreeGrafter"/>
</dbReference>
<dbReference type="InterPro" id="IPR013767">
    <property type="entry name" value="PAS_fold"/>
</dbReference>
<keyword evidence="4" id="KW-0238">DNA-binding</keyword>
<evidence type="ECO:0000313" key="11">
    <source>
        <dbReference type="Proteomes" id="UP000231962"/>
    </source>
</evidence>
<dbReference type="Pfam" id="PF00072">
    <property type="entry name" value="Response_reg"/>
    <property type="match status" value="1"/>
</dbReference>